<protein>
    <submittedName>
        <fullName evidence="2">Polyketide synthase</fullName>
    </submittedName>
</protein>
<comment type="caution">
    <text evidence="2">The sequence shown here is derived from an EMBL/GenBank/DDBJ whole genome shotgun (WGS) entry which is preliminary data.</text>
</comment>
<name>A0A0R0D2Q3_9GAMM</name>
<sequence length="231" mass="24648">MRIDIWSDVVCPWCWIGKHRFQRGVELLGEDAPQLDVHWHPFLLDPEAGTTPVPLMEAYAAKFGGVERTQQMLAQTQSAAQAMGLPMDFSQGQVKVSTLPAHRLLWLAGQYGVQEQVGEALFRAHFAEGRNLAEPQVLIGAAAAGDIPAERVQAMLASDEGLAEVQAGIGQAQALGIQSVPTFVINGQYAVQGGQPPEVFAQVLRKIAAEQAPAPAASQDEQACGPDGCSV</sequence>
<evidence type="ECO:0000259" key="1">
    <source>
        <dbReference type="Pfam" id="PF01323"/>
    </source>
</evidence>
<organism evidence="2 3">
    <name type="scientific">Stenotrophomonas terrae</name>
    <dbReference type="NCBI Taxonomy" id="405446"/>
    <lineage>
        <taxon>Bacteria</taxon>
        <taxon>Pseudomonadati</taxon>
        <taxon>Pseudomonadota</taxon>
        <taxon>Gammaproteobacteria</taxon>
        <taxon>Lysobacterales</taxon>
        <taxon>Lysobacteraceae</taxon>
        <taxon>Stenotrophomonas</taxon>
    </lineage>
</organism>
<feature type="domain" description="DSBA-like thioredoxin" evidence="1">
    <location>
        <begin position="3"/>
        <end position="204"/>
    </location>
</feature>
<dbReference type="Gene3D" id="3.40.30.10">
    <property type="entry name" value="Glutaredoxin"/>
    <property type="match status" value="1"/>
</dbReference>
<accession>A0A0R0D2Q3</accession>
<dbReference type="PANTHER" id="PTHR13887:SF41">
    <property type="entry name" value="THIOREDOXIN SUPERFAMILY PROTEIN"/>
    <property type="match status" value="1"/>
</dbReference>
<evidence type="ECO:0000313" key="3">
    <source>
        <dbReference type="Proteomes" id="UP000051863"/>
    </source>
</evidence>
<dbReference type="SUPFAM" id="SSF52833">
    <property type="entry name" value="Thioredoxin-like"/>
    <property type="match status" value="1"/>
</dbReference>
<dbReference type="CDD" id="cd03024">
    <property type="entry name" value="DsbA_FrnE"/>
    <property type="match status" value="1"/>
</dbReference>
<proteinExistence type="predicted"/>
<gene>
    <name evidence="2" type="ORF">ABB27_02060</name>
</gene>
<dbReference type="PATRIC" id="fig|405446.3.peg.3044"/>
<reference evidence="2 3" key="1">
    <citation type="submission" date="2015-05" db="EMBL/GenBank/DDBJ databases">
        <title>Genome sequencing and analysis of members of genus Stenotrophomonas.</title>
        <authorList>
            <person name="Patil P.P."/>
            <person name="Midha S."/>
            <person name="Patil P.B."/>
        </authorList>
    </citation>
    <scope>NUCLEOTIDE SEQUENCE [LARGE SCALE GENOMIC DNA]</scope>
    <source>
        <strain evidence="2 3">DSM 18941</strain>
    </source>
</reference>
<dbReference type="AlphaFoldDB" id="A0A0R0D2Q3"/>
<dbReference type="InterPro" id="IPR001853">
    <property type="entry name" value="DSBA-like_thioredoxin_dom"/>
</dbReference>
<keyword evidence="3" id="KW-1185">Reference proteome</keyword>
<dbReference type="Pfam" id="PF01323">
    <property type="entry name" value="DSBA"/>
    <property type="match status" value="1"/>
</dbReference>
<dbReference type="EMBL" id="LDJJ01000006">
    <property type="protein sequence ID" value="KRG72196.1"/>
    <property type="molecule type" value="Genomic_DNA"/>
</dbReference>
<dbReference type="InterPro" id="IPR036249">
    <property type="entry name" value="Thioredoxin-like_sf"/>
</dbReference>
<dbReference type="OrthoDB" id="9799122at2"/>
<dbReference type="GO" id="GO:0016491">
    <property type="term" value="F:oxidoreductase activity"/>
    <property type="evidence" value="ECO:0007669"/>
    <property type="project" value="InterPro"/>
</dbReference>
<evidence type="ECO:0000313" key="2">
    <source>
        <dbReference type="EMBL" id="KRG72196.1"/>
    </source>
</evidence>
<dbReference type="PANTHER" id="PTHR13887">
    <property type="entry name" value="GLUTATHIONE S-TRANSFERASE KAPPA"/>
    <property type="match status" value="1"/>
</dbReference>
<dbReference type="Proteomes" id="UP000051863">
    <property type="component" value="Unassembled WGS sequence"/>
</dbReference>
<dbReference type="RefSeq" id="WP_057626563.1">
    <property type="nucleotide sequence ID" value="NZ_LDJJ01000006.1"/>
</dbReference>